<dbReference type="GO" id="GO:0005737">
    <property type="term" value="C:cytoplasm"/>
    <property type="evidence" value="ECO:0007669"/>
    <property type="project" value="UniProtKB-SubCell"/>
</dbReference>
<dbReference type="GO" id="GO:0003899">
    <property type="term" value="F:DNA-directed RNA polymerase activity"/>
    <property type="evidence" value="ECO:0007669"/>
    <property type="project" value="UniProtKB-UniRule"/>
</dbReference>
<dbReference type="AlphaFoldDB" id="A0A424YYP5"/>
<dbReference type="GO" id="GO:0000428">
    <property type="term" value="C:DNA-directed RNA polymerase complex"/>
    <property type="evidence" value="ECO:0007669"/>
    <property type="project" value="UniProtKB-KW"/>
</dbReference>
<keyword evidence="1" id="KW-0963">Cytoplasm</keyword>
<dbReference type="EMBL" id="QZAB01000273">
    <property type="protein sequence ID" value="RQD86014.1"/>
    <property type="molecule type" value="Genomic_DNA"/>
</dbReference>
<dbReference type="InterPro" id="IPR010924">
    <property type="entry name" value="Rpo4"/>
</dbReference>
<dbReference type="HAMAP" id="MF_00864">
    <property type="entry name" value="RNApol_arch_Rpo4"/>
    <property type="match status" value="1"/>
</dbReference>
<comment type="subcellular location">
    <subcellularLocation>
        <location evidence="1">Cytoplasm</location>
    </subcellularLocation>
</comment>
<gene>
    <name evidence="1" type="primary">rpo4</name>
    <name evidence="1" type="synonym">rpoF</name>
    <name evidence="2" type="ORF">D5R95_04175</name>
</gene>
<dbReference type="PANTHER" id="PTHR39646">
    <property type="entry name" value="RNA POLYMERASE RPB4"/>
    <property type="match status" value="1"/>
</dbReference>
<dbReference type="PIRSF" id="PIRSF005053">
    <property type="entry name" value="RNA_pol_F_arch"/>
    <property type="match status" value="1"/>
</dbReference>
<dbReference type="RefSeq" id="WP_259135398.1">
    <property type="nucleotide sequence ID" value="NZ_JANUCS010000014.1"/>
</dbReference>
<dbReference type="GO" id="GO:0006352">
    <property type="term" value="P:DNA-templated transcription initiation"/>
    <property type="evidence" value="ECO:0007669"/>
    <property type="project" value="InterPro"/>
</dbReference>
<keyword evidence="1 2" id="KW-0548">Nucleotidyltransferase</keyword>
<sequence length="117" mass="13675">MIVKEIKDEELLTVAEVKQILNELVEERSERGEELEYELRKAVNHSEIFAKMSPEKARELVNNLLELDKMKPEIAIRIADITPMSRDELRALYAKERYTLTEEELDTILDLVTDSLE</sequence>
<keyword evidence="1" id="KW-0240">DNA-directed RNA polymerase</keyword>
<dbReference type="Gene3D" id="1.10.150.80">
    <property type="entry name" value="HRDC domain"/>
    <property type="match status" value="1"/>
</dbReference>
<dbReference type="InterPro" id="IPR005574">
    <property type="entry name" value="Rpb4/RPC9"/>
</dbReference>
<accession>A0A424YYP5</accession>
<dbReference type="Proteomes" id="UP000284763">
    <property type="component" value="Unassembled WGS sequence"/>
</dbReference>
<dbReference type="NCBIfam" id="NF011552">
    <property type="entry name" value="PRK14981.1-4"/>
    <property type="match status" value="1"/>
</dbReference>
<evidence type="ECO:0000313" key="3">
    <source>
        <dbReference type="Proteomes" id="UP000284763"/>
    </source>
</evidence>
<protein>
    <recommendedName>
        <fullName evidence="1">DNA-directed RNA polymerase subunit Rpo4</fullName>
        <ecNumber evidence="1">2.7.7.6</ecNumber>
    </recommendedName>
    <alternativeName>
        <fullName evidence="1">DNA-directed RNA polymerase subunit F</fullName>
    </alternativeName>
</protein>
<organism evidence="2 3">
    <name type="scientific">Methanosalsum natronophilum</name>
    <dbReference type="NCBI Taxonomy" id="768733"/>
    <lineage>
        <taxon>Archaea</taxon>
        <taxon>Methanobacteriati</taxon>
        <taxon>Methanobacteriota</taxon>
        <taxon>Stenosarchaea group</taxon>
        <taxon>Methanomicrobia</taxon>
        <taxon>Methanosarcinales</taxon>
        <taxon>Methanosarcinaceae</taxon>
        <taxon>Methanosalsum</taxon>
    </lineage>
</organism>
<comment type="function">
    <text evidence="1">DNA-dependent RNA polymerase (RNAP) catalyzes the transcription of DNA into RNA using the four ribonucleoside triphosphates as substrates. This subunit is less well bound than the others.</text>
</comment>
<comment type="similarity">
    <text evidence="1">Belongs to the eukaryotic RPB4 RNA polymerase subunit family.</text>
</comment>
<dbReference type="Gene3D" id="6.10.140.10">
    <property type="match status" value="1"/>
</dbReference>
<dbReference type="EC" id="2.7.7.6" evidence="1"/>
<evidence type="ECO:0000313" key="2">
    <source>
        <dbReference type="EMBL" id="RQD86014.1"/>
    </source>
</evidence>
<name>A0A424YYP5_9EURY</name>
<dbReference type="InterPro" id="IPR010997">
    <property type="entry name" value="HRDC-like_sf"/>
</dbReference>
<dbReference type="InterPro" id="IPR044876">
    <property type="entry name" value="HRDC_dom_sf"/>
</dbReference>
<keyword evidence="1" id="KW-0804">Transcription</keyword>
<dbReference type="Pfam" id="PF03874">
    <property type="entry name" value="RNA_pol_Rpb4"/>
    <property type="match status" value="1"/>
</dbReference>
<dbReference type="GO" id="GO:0000166">
    <property type="term" value="F:nucleotide binding"/>
    <property type="evidence" value="ECO:0007669"/>
    <property type="project" value="InterPro"/>
</dbReference>
<evidence type="ECO:0000256" key="1">
    <source>
        <dbReference type="HAMAP-Rule" id="MF_00864"/>
    </source>
</evidence>
<dbReference type="PANTHER" id="PTHR39646:SF1">
    <property type="entry name" value="DNA-DIRECTED RNA POLYMERASE SUBUNIT RPO4"/>
    <property type="match status" value="1"/>
</dbReference>
<comment type="caution">
    <text evidence="2">The sequence shown here is derived from an EMBL/GenBank/DDBJ whole genome shotgun (WGS) entry which is preliminary data.</text>
</comment>
<dbReference type="SUPFAM" id="SSF47819">
    <property type="entry name" value="HRDC-like"/>
    <property type="match status" value="1"/>
</dbReference>
<reference evidence="2 3" key="1">
    <citation type="submission" date="2018-08" db="EMBL/GenBank/DDBJ databases">
        <title>The metabolism and importance of syntrophic acetate oxidation coupled to methane or sulfide production in haloalkaline environments.</title>
        <authorList>
            <person name="Timmers P.H.A."/>
            <person name="Vavourakis C.D."/>
            <person name="Sorokin D.Y."/>
            <person name="Sinninghe Damste J.S."/>
            <person name="Muyzer G."/>
            <person name="Stams A.J.M."/>
            <person name="Plugge C.M."/>
        </authorList>
    </citation>
    <scope>NUCLEOTIDE SEQUENCE [LARGE SCALE GENOMIC DNA]</scope>
    <source>
        <strain evidence="2">MSAO_Arc3</strain>
    </source>
</reference>
<comment type="subunit">
    <text evidence="1">Part of the RNA polymerase complex. Forms a stalk with Rpo7 that extends from the main structure.</text>
</comment>
<keyword evidence="1 2" id="KW-0808">Transferase</keyword>
<comment type="catalytic activity">
    <reaction evidence="1">
        <text>RNA(n) + a ribonucleoside 5'-triphosphate = RNA(n+1) + diphosphate</text>
        <dbReference type="Rhea" id="RHEA:21248"/>
        <dbReference type="Rhea" id="RHEA-COMP:14527"/>
        <dbReference type="Rhea" id="RHEA-COMP:17342"/>
        <dbReference type="ChEBI" id="CHEBI:33019"/>
        <dbReference type="ChEBI" id="CHEBI:61557"/>
        <dbReference type="ChEBI" id="CHEBI:140395"/>
        <dbReference type="EC" id="2.7.7.6"/>
    </reaction>
</comment>
<proteinExistence type="inferred from homology"/>